<comment type="caution">
    <text evidence="2">The sequence shown here is derived from an EMBL/GenBank/DDBJ whole genome shotgun (WGS) entry which is preliminary data.</text>
</comment>
<keyword evidence="1" id="KW-0732">Signal</keyword>
<gene>
    <name evidence="2" type="ORF">Q4F19_16120</name>
</gene>
<organism evidence="2 3">
    <name type="scientific">Sphingomonas natans</name>
    <dbReference type="NCBI Taxonomy" id="3063330"/>
    <lineage>
        <taxon>Bacteria</taxon>
        <taxon>Pseudomonadati</taxon>
        <taxon>Pseudomonadota</taxon>
        <taxon>Alphaproteobacteria</taxon>
        <taxon>Sphingomonadales</taxon>
        <taxon>Sphingomonadaceae</taxon>
        <taxon>Sphingomonas</taxon>
    </lineage>
</organism>
<feature type="chain" id="PRO_5045607662" description="Invasion protein IalB, involved in pathogenesis" evidence="1">
    <location>
        <begin position="20"/>
        <end position="159"/>
    </location>
</feature>
<evidence type="ECO:0000256" key="1">
    <source>
        <dbReference type="SAM" id="SignalP"/>
    </source>
</evidence>
<keyword evidence="3" id="KW-1185">Reference proteome</keyword>
<dbReference type="Proteomes" id="UP001169764">
    <property type="component" value="Unassembled WGS sequence"/>
</dbReference>
<reference evidence="2" key="1">
    <citation type="submission" date="2023-07" db="EMBL/GenBank/DDBJ databases">
        <authorList>
            <person name="Kim M."/>
        </authorList>
    </citation>
    <scope>NUCLEOTIDE SEQUENCE</scope>
    <source>
        <strain evidence="2">BIUV-7</strain>
    </source>
</reference>
<feature type="signal peptide" evidence="1">
    <location>
        <begin position="1"/>
        <end position="19"/>
    </location>
</feature>
<proteinExistence type="predicted"/>
<protein>
    <recommendedName>
        <fullName evidence="4">Invasion protein IalB, involved in pathogenesis</fullName>
    </recommendedName>
</protein>
<evidence type="ECO:0000313" key="3">
    <source>
        <dbReference type="Proteomes" id="UP001169764"/>
    </source>
</evidence>
<evidence type="ECO:0000313" key="2">
    <source>
        <dbReference type="EMBL" id="MDO6415918.1"/>
    </source>
</evidence>
<sequence>MKRRAAGMMMMLAPWLAAAAGAPQSLGQFGRWGAFRAGDPVRCYAIAQPARSGKADAAFLTISSWPARRLFRQVHVRLRGAAEPGAVLAIGERRFPLVTKEADGWPSAGDGRRIALFLREGEAVRVTARIRGRRITDVYPGAGAASAIDAADLACLRGR</sequence>
<evidence type="ECO:0008006" key="4">
    <source>
        <dbReference type="Google" id="ProtNLM"/>
    </source>
</evidence>
<accession>A0ABT8YDQ6</accession>
<dbReference type="EMBL" id="JAUOTP010000008">
    <property type="protein sequence ID" value="MDO6415918.1"/>
    <property type="molecule type" value="Genomic_DNA"/>
</dbReference>
<dbReference type="RefSeq" id="WP_303544624.1">
    <property type="nucleotide sequence ID" value="NZ_JAUOTP010000008.1"/>
</dbReference>
<name>A0ABT8YDQ6_9SPHN</name>